<dbReference type="Proteomes" id="UP000439550">
    <property type="component" value="Unassembled WGS sequence"/>
</dbReference>
<evidence type="ECO:0000313" key="9">
    <source>
        <dbReference type="EMBL" id="MQW40493.1"/>
    </source>
</evidence>
<dbReference type="InterPro" id="IPR050925">
    <property type="entry name" value="Rhomboid_protease_S54"/>
</dbReference>
<dbReference type="GO" id="GO:0016020">
    <property type="term" value="C:membrane"/>
    <property type="evidence" value="ECO:0007669"/>
    <property type="project" value="UniProtKB-SubCell"/>
</dbReference>
<keyword evidence="6 7" id="KW-0472">Membrane</keyword>
<keyword evidence="4" id="KW-0378">Hydrolase</keyword>
<dbReference type="PANTHER" id="PTHR43731">
    <property type="entry name" value="RHOMBOID PROTEASE"/>
    <property type="match status" value="1"/>
</dbReference>
<evidence type="ECO:0000256" key="1">
    <source>
        <dbReference type="ARBA" id="ARBA00004141"/>
    </source>
</evidence>
<feature type="transmembrane region" description="Helical" evidence="7">
    <location>
        <begin position="186"/>
        <end position="204"/>
    </location>
</feature>
<keyword evidence="10" id="KW-1185">Reference proteome</keyword>
<dbReference type="OrthoDB" id="9813074at2"/>
<evidence type="ECO:0000256" key="3">
    <source>
        <dbReference type="ARBA" id="ARBA00022692"/>
    </source>
</evidence>
<protein>
    <submittedName>
        <fullName evidence="9">Rhomboid family intramembrane serine protease</fullName>
    </submittedName>
</protein>
<dbReference type="GO" id="GO:0006508">
    <property type="term" value="P:proteolysis"/>
    <property type="evidence" value="ECO:0007669"/>
    <property type="project" value="UniProtKB-KW"/>
</dbReference>
<organism evidence="9 10">
    <name type="scientific">Lactococcus hircilactis</name>
    <dbReference type="NCBI Taxonomy" id="1494462"/>
    <lineage>
        <taxon>Bacteria</taxon>
        <taxon>Bacillati</taxon>
        <taxon>Bacillota</taxon>
        <taxon>Bacilli</taxon>
        <taxon>Lactobacillales</taxon>
        <taxon>Streptococcaceae</taxon>
        <taxon>Lactococcus</taxon>
    </lineage>
</organism>
<proteinExistence type="inferred from homology"/>
<feature type="transmembrane region" description="Helical" evidence="7">
    <location>
        <begin position="15"/>
        <end position="35"/>
    </location>
</feature>
<sequence>MDNFDLKKDFNRYKATYIITSITILVWLGQFLTFGQQATSGMNLLRSGALWGPSILMDPTQLWRLISPIFLHIGWTHLLLNMFTLFFIGRQVEDVFGWRSFTLIYFISGIFGNAMSFLFSPQSLSAGASGAIFGLFGAVVGLGYFTEMPILKQIGKTFAVLIVINLLMNVVNIGSIGSIGTGQVNIWAHLGGAIGGLLLSAIFPPKSLKRAIPKHYKFITSLIFVGLLVGFILLPFMTY</sequence>
<evidence type="ECO:0000259" key="8">
    <source>
        <dbReference type="Pfam" id="PF01694"/>
    </source>
</evidence>
<evidence type="ECO:0000256" key="4">
    <source>
        <dbReference type="ARBA" id="ARBA00022801"/>
    </source>
</evidence>
<keyword evidence="5 7" id="KW-1133">Transmembrane helix</keyword>
<feature type="transmembrane region" description="Helical" evidence="7">
    <location>
        <begin position="126"/>
        <end position="146"/>
    </location>
</feature>
<dbReference type="RefSeq" id="WP_153497124.1">
    <property type="nucleotide sequence ID" value="NZ_CAXYUY010000027.1"/>
</dbReference>
<feature type="domain" description="Peptidase S54 rhomboid" evidence="8">
    <location>
        <begin position="60"/>
        <end position="203"/>
    </location>
</feature>
<feature type="transmembrane region" description="Helical" evidence="7">
    <location>
        <begin position="158"/>
        <end position="180"/>
    </location>
</feature>
<evidence type="ECO:0000313" key="10">
    <source>
        <dbReference type="Proteomes" id="UP000439550"/>
    </source>
</evidence>
<reference evidence="9 10" key="1">
    <citation type="submission" date="2019-10" db="EMBL/GenBank/DDBJ databases">
        <authorList>
            <person name="Dong K."/>
        </authorList>
    </citation>
    <scope>NUCLEOTIDE SEQUENCE [LARGE SCALE GENOMIC DNA]</scope>
    <source>
        <strain evidence="9 10">DSM 28960</strain>
    </source>
</reference>
<gene>
    <name evidence="9" type="ORF">GHI93_11240</name>
</gene>
<evidence type="ECO:0000256" key="2">
    <source>
        <dbReference type="ARBA" id="ARBA00009045"/>
    </source>
</evidence>
<dbReference type="GO" id="GO:0004252">
    <property type="term" value="F:serine-type endopeptidase activity"/>
    <property type="evidence" value="ECO:0007669"/>
    <property type="project" value="InterPro"/>
</dbReference>
<keyword evidence="9" id="KW-0645">Protease</keyword>
<evidence type="ECO:0000256" key="6">
    <source>
        <dbReference type="ARBA" id="ARBA00023136"/>
    </source>
</evidence>
<dbReference type="Pfam" id="PF01694">
    <property type="entry name" value="Rhomboid"/>
    <property type="match status" value="1"/>
</dbReference>
<feature type="transmembrane region" description="Helical" evidence="7">
    <location>
        <begin position="216"/>
        <end position="237"/>
    </location>
</feature>
<evidence type="ECO:0000256" key="7">
    <source>
        <dbReference type="SAM" id="Phobius"/>
    </source>
</evidence>
<dbReference type="Gene3D" id="1.20.1540.10">
    <property type="entry name" value="Rhomboid-like"/>
    <property type="match status" value="1"/>
</dbReference>
<comment type="caution">
    <text evidence="9">The sequence shown here is derived from an EMBL/GenBank/DDBJ whole genome shotgun (WGS) entry which is preliminary data.</text>
</comment>
<dbReference type="PANTHER" id="PTHR43731:SF14">
    <property type="entry name" value="PRESENILIN-ASSOCIATED RHOMBOID-LIKE PROTEIN, MITOCHONDRIAL"/>
    <property type="match status" value="1"/>
</dbReference>
<accession>A0A7X2D1E7</accession>
<dbReference type="InterPro" id="IPR035952">
    <property type="entry name" value="Rhomboid-like_sf"/>
</dbReference>
<feature type="transmembrane region" description="Helical" evidence="7">
    <location>
        <begin position="101"/>
        <end position="120"/>
    </location>
</feature>
<dbReference type="EMBL" id="WITJ01000021">
    <property type="protein sequence ID" value="MQW40493.1"/>
    <property type="molecule type" value="Genomic_DNA"/>
</dbReference>
<dbReference type="InterPro" id="IPR022764">
    <property type="entry name" value="Peptidase_S54_rhomboid_dom"/>
</dbReference>
<evidence type="ECO:0000256" key="5">
    <source>
        <dbReference type="ARBA" id="ARBA00022989"/>
    </source>
</evidence>
<keyword evidence="3 7" id="KW-0812">Transmembrane</keyword>
<dbReference type="AlphaFoldDB" id="A0A7X2D1E7"/>
<dbReference type="SUPFAM" id="SSF144091">
    <property type="entry name" value="Rhomboid-like"/>
    <property type="match status" value="1"/>
</dbReference>
<feature type="transmembrane region" description="Helical" evidence="7">
    <location>
        <begin position="69"/>
        <end position="89"/>
    </location>
</feature>
<comment type="subcellular location">
    <subcellularLocation>
        <location evidence="1">Membrane</location>
        <topology evidence="1">Multi-pass membrane protein</topology>
    </subcellularLocation>
</comment>
<comment type="similarity">
    <text evidence="2">Belongs to the peptidase S54 family.</text>
</comment>
<name>A0A7X2D1E7_9LACT</name>